<comment type="caution">
    <text evidence="7">The sequence shown here is derived from an EMBL/GenBank/DDBJ whole genome shotgun (WGS) entry which is preliminary data.</text>
</comment>
<dbReference type="PANTHER" id="PTHR43761">
    <property type="entry name" value="D-ISOMER SPECIFIC 2-HYDROXYACID DEHYDROGENASE FAMILY PROTEIN (AFU_ORTHOLOGUE AFUA_1G13630)"/>
    <property type="match status" value="1"/>
</dbReference>
<evidence type="ECO:0000313" key="8">
    <source>
        <dbReference type="Proteomes" id="UP000614200"/>
    </source>
</evidence>
<keyword evidence="2 4" id="KW-0560">Oxidoreductase</keyword>
<dbReference type="InterPro" id="IPR006139">
    <property type="entry name" value="D-isomer_2_OHA_DH_cat_dom"/>
</dbReference>
<evidence type="ECO:0000256" key="1">
    <source>
        <dbReference type="ARBA" id="ARBA00005854"/>
    </source>
</evidence>
<proteinExistence type="inferred from homology"/>
<comment type="similarity">
    <text evidence="1 4">Belongs to the D-isomer specific 2-hydroxyacid dehydrogenase family.</text>
</comment>
<dbReference type="InterPro" id="IPR043322">
    <property type="entry name" value="CtBP"/>
</dbReference>
<dbReference type="PANTHER" id="PTHR43761:SF1">
    <property type="entry name" value="D-ISOMER SPECIFIC 2-HYDROXYACID DEHYDROGENASE CATALYTIC DOMAIN-CONTAINING PROTEIN-RELATED"/>
    <property type="match status" value="1"/>
</dbReference>
<dbReference type="RefSeq" id="WP_194702181.1">
    <property type="nucleotide sequence ID" value="NZ_JADKNH010000007.1"/>
</dbReference>
<accession>A0ABR9ZTZ9</accession>
<dbReference type="InterPro" id="IPR006140">
    <property type="entry name" value="D-isomer_DH_NAD-bd"/>
</dbReference>
<feature type="domain" description="D-isomer specific 2-hydroxyacid dehydrogenase NAD-binding" evidence="6">
    <location>
        <begin position="106"/>
        <end position="282"/>
    </location>
</feature>
<reference evidence="7 8" key="1">
    <citation type="submission" date="2020-11" db="EMBL/GenBank/DDBJ databases">
        <title>Fusibacter basophilias sp. nov.</title>
        <authorList>
            <person name="Qiu D."/>
        </authorList>
    </citation>
    <scope>NUCLEOTIDE SEQUENCE [LARGE SCALE GENOMIC DNA]</scope>
    <source>
        <strain evidence="7 8">Q10-2</strain>
    </source>
</reference>
<evidence type="ECO:0000313" key="7">
    <source>
        <dbReference type="EMBL" id="MBF4693943.1"/>
    </source>
</evidence>
<dbReference type="Pfam" id="PF02826">
    <property type="entry name" value="2-Hacid_dh_C"/>
    <property type="match status" value="1"/>
</dbReference>
<name>A0ABR9ZTZ9_9FIRM</name>
<dbReference type="SUPFAM" id="SSF52283">
    <property type="entry name" value="Formate/glycerate dehydrogenase catalytic domain-like"/>
    <property type="match status" value="1"/>
</dbReference>
<organism evidence="7 8">
    <name type="scientific">Fusibacter ferrireducens</name>
    <dbReference type="NCBI Taxonomy" id="2785058"/>
    <lineage>
        <taxon>Bacteria</taxon>
        <taxon>Bacillati</taxon>
        <taxon>Bacillota</taxon>
        <taxon>Clostridia</taxon>
        <taxon>Eubacteriales</taxon>
        <taxon>Eubacteriales Family XII. Incertae Sedis</taxon>
        <taxon>Fusibacter</taxon>
    </lineage>
</organism>
<dbReference type="Gene3D" id="3.40.50.720">
    <property type="entry name" value="NAD(P)-binding Rossmann-like Domain"/>
    <property type="match status" value="2"/>
</dbReference>
<keyword evidence="8" id="KW-1185">Reference proteome</keyword>
<feature type="domain" description="D-isomer specific 2-hydroxyacid dehydrogenase catalytic" evidence="5">
    <location>
        <begin position="22"/>
        <end position="306"/>
    </location>
</feature>
<dbReference type="Proteomes" id="UP000614200">
    <property type="component" value="Unassembled WGS sequence"/>
</dbReference>
<dbReference type="InterPro" id="IPR036291">
    <property type="entry name" value="NAD(P)-bd_dom_sf"/>
</dbReference>
<evidence type="ECO:0000256" key="3">
    <source>
        <dbReference type="ARBA" id="ARBA00023027"/>
    </source>
</evidence>
<dbReference type="PROSITE" id="PS00671">
    <property type="entry name" value="D_2_HYDROXYACID_DH_3"/>
    <property type="match status" value="1"/>
</dbReference>
<evidence type="ECO:0000256" key="2">
    <source>
        <dbReference type="ARBA" id="ARBA00023002"/>
    </source>
</evidence>
<protein>
    <submittedName>
        <fullName evidence="7">C-terminal binding protein</fullName>
    </submittedName>
</protein>
<dbReference type="EMBL" id="JADKNH010000007">
    <property type="protein sequence ID" value="MBF4693943.1"/>
    <property type="molecule type" value="Genomic_DNA"/>
</dbReference>
<dbReference type="InterPro" id="IPR029753">
    <property type="entry name" value="D-isomer_DH_CS"/>
</dbReference>
<dbReference type="SUPFAM" id="SSF51735">
    <property type="entry name" value="NAD(P)-binding Rossmann-fold domains"/>
    <property type="match status" value="1"/>
</dbReference>
<dbReference type="InterPro" id="IPR050418">
    <property type="entry name" value="D-iso_2-hydroxyacid_DH_PdxB"/>
</dbReference>
<sequence length="321" mass="36129">MKIVIADCSWGSIDIEKKFLPREAQVIACQCKTENELLEVCRDADAVLSEYAPFTRSVLKEMKKCKIISNTAVGVDNIDIKAATEYHIAVANVPDYCINEVADHTIALLLAANRNIVQYDRSVRENLWDIDVVPSMKRLNGQVLGLVGFGKIAQKVALRAMAFGLSVITYSPSIKADFINAHNVKPVDIDELLRESDIISSHMPLTEKTKDFFNKQTFSRMKKNPIFINTSRGKVVNETDLIEALKKGILRAAALDVLADEPPCFDSEIFKMDNVIITPHVGFYSEDALEEVRRRSALNITHFFNKKYDMINMLNLNSKDL</sequence>
<evidence type="ECO:0000259" key="6">
    <source>
        <dbReference type="Pfam" id="PF02826"/>
    </source>
</evidence>
<evidence type="ECO:0000259" key="5">
    <source>
        <dbReference type="Pfam" id="PF00389"/>
    </source>
</evidence>
<keyword evidence="3" id="KW-0520">NAD</keyword>
<gene>
    <name evidence="7" type="ORF">ISU02_12550</name>
</gene>
<evidence type="ECO:0000256" key="4">
    <source>
        <dbReference type="RuleBase" id="RU003719"/>
    </source>
</evidence>
<dbReference type="Pfam" id="PF00389">
    <property type="entry name" value="2-Hacid_dh"/>
    <property type="match status" value="1"/>
</dbReference>
<dbReference type="CDD" id="cd05299">
    <property type="entry name" value="CtBP_dh"/>
    <property type="match status" value="1"/>
</dbReference>